<proteinExistence type="predicted"/>
<evidence type="ECO:0000313" key="2">
    <source>
        <dbReference type="EMBL" id="MBW6530978.1"/>
    </source>
</evidence>
<comment type="caution">
    <text evidence="2">The sequence shown here is derived from an EMBL/GenBank/DDBJ whole genome shotgun (WGS) entry which is preliminary data.</text>
</comment>
<dbReference type="EMBL" id="JAHXZN010000002">
    <property type="protein sequence ID" value="MBW6530978.1"/>
    <property type="molecule type" value="Genomic_DNA"/>
</dbReference>
<dbReference type="RefSeq" id="WP_219748393.1">
    <property type="nucleotide sequence ID" value="NZ_JAHXZN010000002.1"/>
</dbReference>
<feature type="region of interest" description="Disordered" evidence="1">
    <location>
        <begin position="1"/>
        <end position="21"/>
    </location>
</feature>
<name>A0ABS7BN57_9SPHN</name>
<dbReference type="InterPro" id="IPR036388">
    <property type="entry name" value="WH-like_DNA-bd_sf"/>
</dbReference>
<reference evidence="2 3" key="1">
    <citation type="submission" date="2021-07" db="EMBL/GenBank/DDBJ databases">
        <title>Sphingomonas sp.</title>
        <authorList>
            <person name="Feng G."/>
            <person name="Li J."/>
            <person name="Pan M."/>
        </authorList>
    </citation>
    <scope>NUCLEOTIDE SEQUENCE [LARGE SCALE GENOMIC DNA]</scope>
    <source>
        <strain evidence="2 3">RRHST34</strain>
    </source>
</reference>
<accession>A0ABS7BN57</accession>
<keyword evidence="3" id="KW-1185">Reference proteome</keyword>
<sequence length="182" mass="19680">MAVSLPQSPKPSSRRRPPPLDQAALERLALRYVERFATTRGKLSAYLARKIRERGWDGEPADPGGVAERMAALGYVDDRAFAEQKGAALGRRGYGARRVAETLRAAGLDAEDAAPVLEQARAAALESALRLARRKRIGPFAEVPADALQRARQLGQLLRAGHAPALARRIVEAEPGATLDEE</sequence>
<protein>
    <submittedName>
        <fullName evidence="2">Recombination regulator RecX</fullName>
    </submittedName>
</protein>
<feature type="compositionally biased region" description="Low complexity" evidence="1">
    <location>
        <begin position="1"/>
        <end position="11"/>
    </location>
</feature>
<dbReference type="Gene3D" id="1.10.10.10">
    <property type="entry name" value="Winged helix-like DNA-binding domain superfamily/Winged helix DNA-binding domain"/>
    <property type="match status" value="1"/>
</dbReference>
<evidence type="ECO:0000313" key="3">
    <source>
        <dbReference type="Proteomes" id="UP000759103"/>
    </source>
</evidence>
<dbReference type="Proteomes" id="UP000759103">
    <property type="component" value="Unassembled WGS sequence"/>
</dbReference>
<evidence type="ECO:0000256" key="1">
    <source>
        <dbReference type="SAM" id="MobiDB-lite"/>
    </source>
</evidence>
<organism evidence="2 3">
    <name type="scientific">Sphingomonas citri</name>
    <dbReference type="NCBI Taxonomy" id="2862499"/>
    <lineage>
        <taxon>Bacteria</taxon>
        <taxon>Pseudomonadati</taxon>
        <taxon>Pseudomonadota</taxon>
        <taxon>Alphaproteobacteria</taxon>
        <taxon>Sphingomonadales</taxon>
        <taxon>Sphingomonadaceae</taxon>
        <taxon>Sphingomonas</taxon>
    </lineage>
</organism>
<gene>
    <name evidence="2" type="ORF">KZ820_09555</name>
</gene>